<dbReference type="RefSeq" id="WP_120073591.1">
    <property type="nucleotide sequence ID" value="NZ_CP126113.1"/>
</dbReference>
<evidence type="ECO:0008006" key="4">
    <source>
        <dbReference type="Google" id="ProtNLM"/>
    </source>
</evidence>
<keyword evidence="1" id="KW-0472">Membrane</keyword>
<keyword evidence="1" id="KW-1133">Transmembrane helix</keyword>
<keyword evidence="1" id="KW-0812">Transmembrane</keyword>
<evidence type="ECO:0000313" key="3">
    <source>
        <dbReference type="Proteomes" id="UP000273811"/>
    </source>
</evidence>
<dbReference type="InterPro" id="IPR006160">
    <property type="entry name" value="SCFA_transpt_AtoE"/>
</dbReference>
<proteinExistence type="predicted"/>
<dbReference type="Proteomes" id="UP000273811">
    <property type="component" value="Unassembled WGS sequence"/>
</dbReference>
<accession>A0A443IQY5</accession>
<protein>
    <recommendedName>
        <fullName evidence="4">Short-chain fatty acids transporter</fullName>
    </recommendedName>
</protein>
<dbReference type="PANTHER" id="PTHR41983">
    <property type="entry name" value="SHORT-CHAIN FATTY ACID TRANSPORTER-RELATED"/>
    <property type="match status" value="1"/>
</dbReference>
<sequence>MGTQRGYDWYFCLDVISNKILFIECAGKMREKQRAKPYMLEAAKELKVNMAWIVQIYNASEALPNMINPFFMLPLLGVLGVKARDLAGYSILQLIFHAPVVLLLVWLLAKTMPYVAPVFG</sequence>
<dbReference type="Pfam" id="PF02667">
    <property type="entry name" value="SCFA_trans"/>
    <property type="match status" value="1"/>
</dbReference>
<comment type="caution">
    <text evidence="2">The sequence shown here is derived from an EMBL/GenBank/DDBJ whole genome shotgun (WGS) entry which is preliminary data.</text>
</comment>
<keyword evidence="3" id="KW-1185">Reference proteome</keyword>
<feature type="transmembrane region" description="Helical" evidence="1">
    <location>
        <begin position="86"/>
        <end position="109"/>
    </location>
</feature>
<name>A0A443IQY5_9BACI</name>
<evidence type="ECO:0000313" key="2">
    <source>
        <dbReference type="EMBL" id="RWR08981.1"/>
    </source>
</evidence>
<reference evidence="2" key="1">
    <citation type="submission" date="2018-12" db="EMBL/GenBank/DDBJ databases">
        <authorList>
            <person name="Sun L."/>
            <person name="Chen Z."/>
        </authorList>
    </citation>
    <scope>NUCLEOTIDE SEQUENCE [LARGE SCALE GENOMIC DNA]</scope>
    <source>
        <strain evidence="2">DSM 16012</strain>
    </source>
</reference>
<gene>
    <name evidence="2" type="ORF">D4N35_011245</name>
</gene>
<dbReference type="EMBL" id="QYTU02000023">
    <property type="protein sequence ID" value="RWR08981.1"/>
    <property type="molecule type" value="Genomic_DNA"/>
</dbReference>
<dbReference type="PANTHER" id="PTHR41983:SF2">
    <property type="entry name" value="SHORT-CHAIN FATTY ACID TRANSPORTER-RELATED"/>
    <property type="match status" value="1"/>
</dbReference>
<dbReference type="OrthoDB" id="9342495at2"/>
<dbReference type="GO" id="GO:0005886">
    <property type="term" value="C:plasma membrane"/>
    <property type="evidence" value="ECO:0007669"/>
    <property type="project" value="TreeGrafter"/>
</dbReference>
<dbReference type="AlphaFoldDB" id="A0A443IQY5"/>
<organism evidence="2 3">
    <name type="scientific">Siminovitchia fortis</name>
    <dbReference type="NCBI Taxonomy" id="254758"/>
    <lineage>
        <taxon>Bacteria</taxon>
        <taxon>Bacillati</taxon>
        <taxon>Bacillota</taxon>
        <taxon>Bacilli</taxon>
        <taxon>Bacillales</taxon>
        <taxon>Bacillaceae</taxon>
        <taxon>Siminovitchia</taxon>
    </lineage>
</organism>
<evidence type="ECO:0000256" key="1">
    <source>
        <dbReference type="SAM" id="Phobius"/>
    </source>
</evidence>